<dbReference type="NCBIfam" id="NF000595">
    <property type="entry name" value="PRK00015.1-3"/>
    <property type="match status" value="1"/>
</dbReference>
<dbReference type="GO" id="GO:0032299">
    <property type="term" value="C:ribonuclease H2 complex"/>
    <property type="evidence" value="ECO:0007669"/>
    <property type="project" value="TreeGrafter"/>
</dbReference>
<evidence type="ECO:0000256" key="5">
    <source>
        <dbReference type="ARBA" id="ARBA00007383"/>
    </source>
</evidence>
<keyword evidence="10 14" id="KW-0479">Metal-binding</keyword>
<dbReference type="InterPro" id="IPR022898">
    <property type="entry name" value="RNase_HII"/>
</dbReference>
<feature type="binding site" evidence="14 15">
    <location>
        <position position="30"/>
    </location>
    <ligand>
        <name>a divalent metal cation</name>
        <dbReference type="ChEBI" id="CHEBI:60240"/>
    </ligand>
</feature>
<evidence type="ECO:0000256" key="13">
    <source>
        <dbReference type="ARBA" id="ARBA00023211"/>
    </source>
</evidence>
<evidence type="ECO:0000256" key="1">
    <source>
        <dbReference type="ARBA" id="ARBA00000077"/>
    </source>
</evidence>
<evidence type="ECO:0000256" key="3">
    <source>
        <dbReference type="ARBA" id="ARBA00004065"/>
    </source>
</evidence>
<dbReference type="GO" id="GO:0006298">
    <property type="term" value="P:mismatch repair"/>
    <property type="evidence" value="ECO:0007669"/>
    <property type="project" value="TreeGrafter"/>
</dbReference>
<dbReference type="PROSITE" id="PS51975">
    <property type="entry name" value="RNASE_H_2"/>
    <property type="match status" value="1"/>
</dbReference>
<evidence type="ECO:0000256" key="4">
    <source>
        <dbReference type="ARBA" id="ARBA00004496"/>
    </source>
</evidence>
<gene>
    <name evidence="14 18" type="primary">rnhB</name>
    <name evidence="18" type="ORF">MPLG2_1872</name>
</gene>
<feature type="binding site" evidence="14 15">
    <location>
        <position position="31"/>
    </location>
    <ligand>
        <name>a divalent metal cation</name>
        <dbReference type="ChEBI" id="CHEBI:60240"/>
    </ligand>
</feature>
<evidence type="ECO:0000256" key="10">
    <source>
        <dbReference type="ARBA" id="ARBA00022723"/>
    </source>
</evidence>
<keyword evidence="9 14" id="KW-0540">Nuclease</keyword>
<proteinExistence type="inferred from homology"/>
<comment type="function">
    <text evidence="3 14 16">Endonuclease that specifically degrades the RNA of RNA-DNA hybrids.</text>
</comment>
<feature type="binding site" evidence="14 15">
    <location>
        <position position="124"/>
    </location>
    <ligand>
        <name>a divalent metal cation</name>
        <dbReference type="ChEBI" id="CHEBI:60240"/>
    </ligand>
</feature>
<dbReference type="AlphaFoldDB" id="A0A2N9JH71"/>
<feature type="domain" description="RNase H type-2" evidence="17">
    <location>
        <begin position="24"/>
        <end position="215"/>
    </location>
</feature>
<evidence type="ECO:0000256" key="2">
    <source>
        <dbReference type="ARBA" id="ARBA00001946"/>
    </source>
</evidence>
<dbReference type="GO" id="GO:0004523">
    <property type="term" value="F:RNA-DNA hybrid ribonuclease activity"/>
    <property type="evidence" value="ECO:0007669"/>
    <property type="project" value="UniProtKB-UniRule"/>
</dbReference>
<keyword evidence="13 14" id="KW-0464">Manganese</keyword>
<evidence type="ECO:0000256" key="15">
    <source>
        <dbReference type="PROSITE-ProRule" id="PRU01319"/>
    </source>
</evidence>
<dbReference type="PANTHER" id="PTHR10954:SF18">
    <property type="entry name" value="RIBONUCLEASE HII"/>
    <property type="match status" value="1"/>
</dbReference>
<comment type="similarity">
    <text evidence="5 14 16">Belongs to the RNase HII family.</text>
</comment>
<evidence type="ECO:0000256" key="14">
    <source>
        <dbReference type="HAMAP-Rule" id="MF_00052"/>
    </source>
</evidence>
<dbReference type="EMBL" id="LT985188">
    <property type="protein sequence ID" value="SPD86902.1"/>
    <property type="molecule type" value="Genomic_DNA"/>
</dbReference>
<dbReference type="CDD" id="cd07182">
    <property type="entry name" value="RNase_HII_bacteria_HII_like"/>
    <property type="match status" value="1"/>
</dbReference>
<name>A0A2N9JH71_9ACTN</name>
<dbReference type="GO" id="GO:0005737">
    <property type="term" value="C:cytoplasm"/>
    <property type="evidence" value="ECO:0007669"/>
    <property type="project" value="UniProtKB-SubCell"/>
</dbReference>
<keyword evidence="12 14" id="KW-0378">Hydrolase</keyword>
<evidence type="ECO:0000313" key="18">
    <source>
        <dbReference type="EMBL" id="SPD86902.1"/>
    </source>
</evidence>
<dbReference type="GO" id="GO:0003723">
    <property type="term" value="F:RNA binding"/>
    <property type="evidence" value="ECO:0007669"/>
    <property type="project" value="UniProtKB-UniRule"/>
</dbReference>
<dbReference type="SUPFAM" id="SSF53098">
    <property type="entry name" value="Ribonuclease H-like"/>
    <property type="match status" value="1"/>
</dbReference>
<dbReference type="Proteomes" id="UP000238164">
    <property type="component" value="Chromosome 1"/>
</dbReference>
<dbReference type="HAMAP" id="MF_00052_B">
    <property type="entry name" value="RNase_HII_B"/>
    <property type="match status" value="1"/>
</dbReference>
<evidence type="ECO:0000256" key="9">
    <source>
        <dbReference type="ARBA" id="ARBA00022722"/>
    </source>
</evidence>
<dbReference type="GO" id="GO:0030145">
    <property type="term" value="F:manganese ion binding"/>
    <property type="evidence" value="ECO:0007669"/>
    <property type="project" value="UniProtKB-UniRule"/>
</dbReference>
<accession>A0A2N9JH71</accession>
<evidence type="ECO:0000259" key="17">
    <source>
        <dbReference type="PROSITE" id="PS51975"/>
    </source>
</evidence>
<keyword evidence="11 14" id="KW-0255">Endonuclease</keyword>
<evidence type="ECO:0000256" key="12">
    <source>
        <dbReference type="ARBA" id="ARBA00022801"/>
    </source>
</evidence>
<dbReference type="EC" id="3.1.26.4" evidence="6 14"/>
<sequence length="228" mass="24483">MAFVLRRDAGLYGYERALRRAGFELIAGADEAGRGACAGPLVAAAVILGRTPGSQVRGLKDSKLLTPLQRERCYDEILAKAVAWSVVLVEPGECDRLGMHVANIQALRRAVCRLDLRPDFVLTDGFGVDGLGAPSLAVWKGDAVAGCVAAASVIAKVTRDRIMCRAHDQWPQYRFDVHKGYCTPLHQTHLDANGPCEIHRWVFENVRRAADSAGVGGGRAGAGRVAPL</sequence>
<organism evidence="18 19">
    <name type="scientific">Micropruina glycogenica</name>
    <dbReference type="NCBI Taxonomy" id="75385"/>
    <lineage>
        <taxon>Bacteria</taxon>
        <taxon>Bacillati</taxon>
        <taxon>Actinomycetota</taxon>
        <taxon>Actinomycetes</taxon>
        <taxon>Propionibacteriales</taxon>
        <taxon>Nocardioidaceae</taxon>
        <taxon>Micropruina</taxon>
    </lineage>
</organism>
<evidence type="ECO:0000313" key="19">
    <source>
        <dbReference type="Proteomes" id="UP000238164"/>
    </source>
</evidence>
<comment type="subcellular location">
    <subcellularLocation>
        <location evidence="4 14">Cytoplasm</location>
    </subcellularLocation>
</comment>
<comment type="catalytic activity">
    <reaction evidence="1 14 15 16">
        <text>Endonucleolytic cleavage to 5'-phosphomonoester.</text>
        <dbReference type="EC" id="3.1.26.4"/>
    </reaction>
</comment>
<dbReference type="Gene3D" id="3.30.420.10">
    <property type="entry name" value="Ribonuclease H-like superfamily/Ribonuclease H"/>
    <property type="match status" value="1"/>
</dbReference>
<dbReference type="InterPro" id="IPR024567">
    <property type="entry name" value="RNase_HII/HIII_dom"/>
</dbReference>
<keyword evidence="19" id="KW-1185">Reference proteome</keyword>
<comment type="cofactor">
    <cofactor evidence="14 15">
        <name>Mn(2+)</name>
        <dbReference type="ChEBI" id="CHEBI:29035"/>
    </cofactor>
    <cofactor evidence="14 15">
        <name>Mg(2+)</name>
        <dbReference type="ChEBI" id="CHEBI:18420"/>
    </cofactor>
    <text evidence="14 15">Manganese or magnesium. Binds 1 divalent metal ion per monomer in the absence of substrate. May bind a second metal ion after substrate binding.</text>
</comment>
<dbReference type="RefSeq" id="WP_105185755.1">
    <property type="nucleotide sequence ID" value="NZ_BAAAGO010000014.1"/>
</dbReference>
<dbReference type="KEGG" id="mgg:MPLG2_1872"/>
<evidence type="ECO:0000256" key="16">
    <source>
        <dbReference type="RuleBase" id="RU003515"/>
    </source>
</evidence>
<keyword evidence="8 14" id="KW-0963">Cytoplasm</keyword>
<dbReference type="PANTHER" id="PTHR10954">
    <property type="entry name" value="RIBONUCLEASE H2 SUBUNIT A"/>
    <property type="match status" value="1"/>
</dbReference>
<dbReference type="InterPro" id="IPR012337">
    <property type="entry name" value="RNaseH-like_sf"/>
</dbReference>
<protein>
    <recommendedName>
        <fullName evidence="7 14">Ribonuclease HII</fullName>
        <shortName evidence="14">RNase HII</shortName>
        <ecNumber evidence="6 14">3.1.26.4</ecNumber>
    </recommendedName>
</protein>
<evidence type="ECO:0000256" key="6">
    <source>
        <dbReference type="ARBA" id="ARBA00012180"/>
    </source>
</evidence>
<dbReference type="OrthoDB" id="9803420at2"/>
<evidence type="ECO:0000256" key="11">
    <source>
        <dbReference type="ARBA" id="ARBA00022759"/>
    </source>
</evidence>
<dbReference type="GO" id="GO:0043137">
    <property type="term" value="P:DNA replication, removal of RNA primer"/>
    <property type="evidence" value="ECO:0007669"/>
    <property type="project" value="TreeGrafter"/>
</dbReference>
<evidence type="ECO:0000256" key="8">
    <source>
        <dbReference type="ARBA" id="ARBA00022490"/>
    </source>
</evidence>
<dbReference type="InterPro" id="IPR001352">
    <property type="entry name" value="RNase_HII/HIII"/>
</dbReference>
<reference evidence="18 19" key="1">
    <citation type="submission" date="2018-02" db="EMBL/GenBank/DDBJ databases">
        <authorList>
            <person name="Cohen D.B."/>
            <person name="Kent A.D."/>
        </authorList>
    </citation>
    <scope>NUCLEOTIDE SEQUENCE [LARGE SCALE GENOMIC DNA]</scope>
    <source>
        <strain evidence="18">1</strain>
    </source>
</reference>
<dbReference type="Pfam" id="PF01351">
    <property type="entry name" value="RNase_HII"/>
    <property type="match status" value="1"/>
</dbReference>
<dbReference type="InterPro" id="IPR036397">
    <property type="entry name" value="RNaseH_sf"/>
</dbReference>
<comment type="cofactor">
    <cofactor evidence="2">
        <name>Mg(2+)</name>
        <dbReference type="ChEBI" id="CHEBI:18420"/>
    </cofactor>
</comment>
<evidence type="ECO:0000256" key="7">
    <source>
        <dbReference type="ARBA" id="ARBA00019179"/>
    </source>
</evidence>
<dbReference type="NCBIfam" id="NF000598">
    <property type="entry name" value="PRK00015.2-2"/>
    <property type="match status" value="1"/>
</dbReference>